<sequence length="1084" mass="120322">MGLSIRCWPLLVLWLVCAAAAQGSAGGNGSLDSQSAAVVWWEAHGRNDLREWKAGLLKGNDYVKIDLYFSRDDSFCGSQSRVRTRGPHGACMVLEHTPVKQVTDYNTTDDLVDLLQSEEYRNLLTAPTKRCIQLCLKQKPADIGECTLAAADWIALLDDLYARANEVIHANGLNVELFLDSIDGAIKTCPHIVKKWPSWRTTWNGDPQQAMDNDAAQGHDRVQILNRENDKRVWESLADRSFDKFVHSNYSFILYEPSDETAMKEAIQPYVHWVDSHPDIPVPPMRIAYNGDPAMYHTYMSKYLHKGIHKTIGPEDRSNAALVSAPKCLHNTYSQEASFPFIGAVLVSVTYPNTSTDNTAMFHVTEPVYLPTGPLLERSRIVMDPHGDLQPINGLGRIVSLSSITVWSRDKYGRHYRSYLLASDGECGLALLRFEPYGNRLHAEMDEPVHLPLRVPMDGWRDVNRIITNKEEGGTVSNAVIDSIAVETLQSGQYGVTHVTVASDEDSFCGLMGSVETAWRFNKDGHTGPPGWLGAVPSPRYFDPHYGRQKYIFHTYGVRNTGDDCTLYGQLWYLLQYLNKQRGAGRPPVAVRQSISSSMHAIQPVGPPLCLSTIRVRGTVKGSAVVVPMKVLNSTQPAFMVHKIQDGIAWEKVSFHFFIEAAATFHSDGNKVQVVTVQYRLTIDDSSPADPRLIGVDILPVPHTNHDQAAAAAAAKYGGGYFARGVDPDVSLTLAIDRVYMMVVNSGAFCWNSFARNDAIEPFFTGLKVCDSVKRHVDTEADLPASRVLAYTYGSLDAMKGRLWEHRDKEGQIASACDSELFHGTYDMGRQPLVTMIGNDRGLPTHVSTHVSLRGPLDGGKGGEDCGRPETHGGALVVDSFPLFSTDPQHSSWDDKWRTGSSHIPLPPPVHEKSGFLTLLLPLSLAGVILSGLSWLLICREEGNTGDRPYGCPPSCPSSLSRVMSSVGRLFCWCCCCKRYLRQQLLREEGDDEEEDNENDNDHEQQPMDDGMSELEMTSRETDQAPNGQPSQHRQESESLTHPHRGDGQGLQTLRTYHPLSWGRTLLINSDNPDSTNARRRPDG</sequence>
<evidence type="ECO:0000256" key="2">
    <source>
        <dbReference type="SAM" id="Phobius"/>
    </source>
</evidence>
<evidence type="ECO:0000313" key="4">
    <source>
        <dbReference type="EMBL" id="CEM31482.1"/>
    </source>
</evidence>
<feature type="compositionally biased region" description="Polar residues" evidence="1">
    <location>
        <begin position="1067"/>
        <end position="1076"/>
    </location>
</feature>
<dbReference type="AlphaFoldDB" id="A0A0G4GMQ8"/>
<feature type="compositionally biased region" description="Acidic residues" evidence="1">
    <location>
        <begin position="989"/>
        <end position="999"/>
    </location>
</feature>
<dbReference type="VEuPathDB" id="CryptoDB:Vbra_6302"/>
<keyword evidence="2" id="KW-1133">Transmembrane helix</keyword>
<accession>A0A0G4GMQ8</accession>
<keyword evidence="5" id="KW-1185">Reference proteome</keyword>
<dbReference type="InParanoid" id="A0A0G4GMQ8"/>
<feature type="compositionally biased region" description="Basic and acidic residues" evidence="1">
    <location>
        <begin position="1033"/>
        <end position="1047"/>
    </location>
</feature>
<dbReference type="Proteomes" id="UP000041254">
    <property type="component" value="Unassembled WGS sequence"/>
</dbReference>
<feature type="transmembrane region" description="Helical" evidence="2">
    <location>
        <begin position="916"/>
        <end position="938"/>
    </location>
</feature>
<reference evidence="4 5" key="1">
    <citation type="submission" date="2014-11" db="EMBL/GenBank/DDBJ databases">
        <authorList>
            <person name="Zhu J."/>
            <person name="Qi W."/>
            <person name="Song R."/>
        </authorList>
    </citation>
    <scope>NUCLEOTIDE SEQUENCE [LARGE SCALE GENOMIC DNA]</scope>
</reference>
<gene>
    <name evidence="4" type="ORF">Vbra_6302</name>
</gene>
<feature type="signal peptide" evidence="3">
    <location>
        <begin position="1"/>
        <end position="21"/>
    </location>
</feature>
<evidence type="ECO:0000256" key="1">
    <source>
        <dbReference type="SAM" id="MobiDB-lite"/>
    </source>
</evidence>
<keyword evidence="2" id="KW-0812">Transmembrane</keyword>
<feature type="chain" id="PRO_5005190210" evidence="3">
    <location>
        <begin position="22"/>
        <end position="1084"/>
    </location>
</feature>
<evidence type="ECO:0000256" key="3">
    <source>
        <dbReference type="SAM" id="SignalP"/>
    </source>
</evidence>
<keyword evidence="3" id="KW-0732">Signal</keyword>
<protein>
    <submittedName>
        <fullName evidence="4">Uncharacterized protein</fullName>
    </submittedName>
</protein>
<dbReference type="OrthoDB" id="18783at2759"/>
<proteinExistence type="predicted"/>
<dbReference type="EMBL" id="CDMY01000720">
    <property type="protein sequence ID" value="CEM31482.1"/>
    <property type="molecule type" value="Genomic_DNA"/>
</dbReference>
<feature type="region of interest" description="Disordered" evidence="1">
    <location>
        <begin position="989"/>
        <end position="1084"/>
    </location>
</feature>
<keyword evidence="2" id="KW-0472">Membrane</keyword>
<name>A0A0G4GMQ8_VITBC</name>
<evidence type="ECO:0000313" key="5">
    <source>
        <dbReference type="Proteomes" id="UP000041254"/>
    </source>
</evidence>
<organism evidence="4 5">
    <name type="scientific">Vitrella brassicaformis (strain CCMP3155)</name>
    <dbReference type="NCBI Taxonomy" id="1169540"/>
    <lineage>
        <taxon>Eukaryota</taxon>
        <taxon>Sar</taxon>
        <taxon>Alveolata</taxon>
        <taxon>Colpodellida</taxon>
        <taxon>Vitrellaceae</taxon>
        <taxon>Vitrella</taxon>
    </lineage>
</organism>